<feature type="non-terminal residue" evidence="1">
    <location>
        <position position="73"/>
    </location>
</feature>
<reference evidence="1" key="2">
    <citation type="submission" date="2023-05" db="EMBL/GenBank/DDBJ databases">
        <authorList>
            <person name="Fouks B."/>
        </authorList>
    </citation>
    <scope>NUCLEOTIDE SEQUENCE</scope>
    <source>
        <strain evidence="1">Stay&amp;Tobe</strain>
        <tissue evidence="1">Testes</tissue>
    </source>
</reference>
<comment type="caution">
    <text evidence="1">The sequence shown here is derived from an EMBL/GenBank/DDBJ whole genome shotgun (WGS) entry which is preliminary data.</text>
</comment>
<protein>
    <submittedName>
        <fullName evidence="1">Uncharacterized protein</fullName>
    </submittedName>
</protein>
<proteinExistence type="predicted"/>
<reference evidence="1" key="1">
    <citation type="journal article" date="2023" name="IScience">
        <title>Live-bearing cockroach genome reveals convergent evolutionary mechanisms linked to viviparity in insects and beyond.</title>
        <authorList>
            <person name="Fouks B."/>
            <person name="Harrison M.C."/>
            <person name="Mikhailova A.A."/>
            <person name="Marchal E."/>
            <person name="English S."/>
            <person name="Carruthers M."/>
            <person name="Jennings E.C."/>
            <person name="Chiamaka E.L."/>
            <person name="Frigard R.A."/>
            <person name="Pippel M."/>
            <person name="Attardo G.M."/>
            <person name="Benoit J.B."/>
            <person name="Bornberg-Bauer E."/>
            <person name="Tobe S.S."/>
        </authorList>
    </citation>
    <scope>NUCLEOTIDE SEQUENCE</scope>
    <source>
        <strain evidence="1">Stay&amp;Tobe</strain>
    </source>
</reference>
<dbReference type="EMBL" id="JASPKZ010007602">
    <property type="protein sequence ID" value="KAJ9583426.1"/>
    <property type="molecule type" value="Genomic_DNA"/>
</dbReference>
<name>A0AAD7ZN62_DIPPU</name>
<dbReference type="AlphaFoldDB" id="A0AAD7ZN62"/>
<sequence>RKSIKNKNKSGLKKSTCKRRLHNVTACQRNLQNITIKINIKMIGCSTRYAIRTCRFSKCLITTLRINCKSLPP</sequence>
<evidence type="ECO:0000313" key="2">
    <source>
        <dbReference type="Proteomes" id="UP001233999"/>
    </source>
</evidence>
<gene>
    <name evidence="1" type="ORF">L9F63_022229</name>
</gene>
<keyword evidence="2" id="KW-1185">Reference proteome</keyword>
<evidence type="ECO:0000313" key="1">
    <source>
        <dbReference type="EMBL" id="KAJ9583426.1"/>
    </source>
</evidence>
<accession>A0AAD7ZN62</accession>
<organism evidence="1 2">
    <name type="scientific">Diploptera punctata</name>
    <name type="common">Pacific beetle cockroach</name>
    <dbReference type="NCBI Taxonomy" id="6984"/>
    <lineage>
        <taxon>Eukaryota</taxon>
        <taxon>Metazoa</taxon>
        <taxon>Ecdysozoa</taxon>
        <taxon>Arthropoda</taxon>
        <taxon>Hexapoda</taxon>
        <taxon>Insecta</taxon>
        <taxon>Pterygota</taxon>
        <taxon>Neoptera</taxon>
        <taxon>Polyneoptera</taxon>
        <taxon>Dictyoptera</taxon>
        <taxon>Blattodea</taxon>
        <taxon>Blaberoidea</taxon>
        <taxon>Blaberidae</taxon>
        <taxon>Diplopterinae</taxon>
        <taxon>Diploptera</taxon>
    </lineage>
</organism>
<feature type="non-terminal residue" evidence="1">
    <location>
        <position position="1"/>
    </location>
</feature>
<dbReference type="Proteomes" id="UP001233999">
    <property type="component" value="Unassembled WGS sequence"/>
</dbReference>